<dbReference type="EMBL" id="CM042050">
    <property type="protein sequence ID" value="KAI3736028.1"/>
    <property type="molecule type" value="Genomic_DNA"/>
</dbReference>
<dbReference type="Proteomes" id="UP001055879">
    <property type="component" value="Linkage Group LG04"/>
</dbReference>
<accession>A0ACB9CNX6</accession>
<reference evidence="1 2" key="2">
    <citation type="journal article" date="2022" name="Mol. Ecol. Resour.">
        <title>The genomes of chicory, endive, great burdock and yacon provide insights into Asteraceae paleo-polyploidization history and plant inulin production.</title>
        <authorList>
            <person name="Fan W."/>
            <person name="Wang S."/>
            <person name="Wang H."/>
            <person name="Wang A."/>
            <person name="Jiang F."/>
            <person name="Liu H."/>
            <person name="Zhao H."/>
            <person name="Xu D."/>
            <person name="Zhang Y."/>
        </authorList>
    </citation>
    <scope>NUCLEOTIDE SEQUENCE [LARGE SCALE GENOMIC DNA]</scope>
    <source>
        <strain evidence="2">cv. Niubang</strain>
    </source>
</reference>
<keyword evidence="2" id="KW-1185">Reference proteome</keyword>
<sequence length="139" mass="15793">MMTGDDLELQNRNDKNLDYLLMKCIEADLFDVALDIVGKMPEHATSGHATSGNALRILARKPEAFKRKRTRWEIYSSTRLGIFASILVRMHSHRPSDHQSNISSIRPQNVIAPEPNTLKDHEKFFGHKSSTEGHQKTTP</sequence>
<proteinExistence type="predicted"/>
<gene>
    <name evidence="1" type="ORF">L6452_15559</name>
</gene>
<organism evidence="1 2">
    <name type="scientific">Arctium lappa</name>
    <name type="common">Greater burdock</name>
    <name type="synonym">Lappa major</name>
    <dbReference type="NCBI Taxonomy" id="4217"/>
    <lineage>
        <taxon>Eukaryota</taxon>
        <taxon>Viridiplantae</taxon>
        <taxon>Streptophyta</taxon>
        <taxon>Embryophyta</taxon>
        <taxon>Tracheophyta</taxon>
        <taxon>Spermatophyta</taxon>
        <taxon>Magnoliopsida</taxon>
        <taxon>eudicotyledons</taxon>
        <taxon>Gunneridae</taxon>
        <taxon>Pentapetalae</taxon>
        <taxon>asterids</taxon>
        <taxon>campanulids</taxon>
        <taxon>Asterales</taxon>
        <taxon>Asteraceae</taxon>
        <taxon>Carduoideae</taxon>
        <taxon>Cardueae</taxon>
        <taxon>Arctiinae</taxon>
        <taxon>Arctium</taxon>
    </lineage>
</organism>
<evidence type="ECO:0000313" key="2">
    <source>
        <dbReference type="Proteomes" id="UP001055879"/>
    </source>
</evidence>
<comment type="caution">
    <text evidence="1">The sequence shown here is derived from an EMBL/GenBank/DDBJ whole genome shotgun (WGS) entry which is preliminary data.</text>
</comment>
<reference evidence="2" key="1">
    <citation type="journal article" date="2022" name="Mol. Ecol. Resour.">
        <title>The genomes of chicory, endive, great burdock and yacon provide insights into Asteraceae palaeo-polyploidization history and plant inulin production.</title>
        <authorList>
            <person name="Fan W."/>
            <person name="Wang S."/>
            <person name="Wang H."/>
            <person name="Wang A."/>
            <person name="Jiang F."/>
            <person name="Liu H."/>
            <person name="Zhao H."/>
            <person name="Xu D."/>
            <person name="Zhang Y."/>
        </authorList>
    </citation>
    <scope>NUCLEOTIDE SEQUENCE [LARGE SCALE GENOMIC DNA]</scope>
    <source>
        <strain evidence="2">cv. Niubang</strain>
    </source>
</reference>
<evidence type="ECO:0000313" key="1">
    <source>
        <dbReference type="EMBL" id="KAI3736028.1"/>
    </source>
</evidence>
<protein>
    <submittedName>
        <fullName evidence="1">Uncharacterized protein</fullName>
    </submittedName>
</protein>
<name>A0ACB9CNX6_ARCLA</name>